<protein>
    <submittedName>
        <fullName evidence="2">WD repeat-containing protein 65</fullName>
    </submittedName>
</protein>
<dbReference type="InterPro" id="IPR052993">
    <property type="entry name" value="CFA-57"/>
</dbReference>
<organism evidence="2">
    <name type="scientific">Schizaphis graminum</name>
    <name type="common">Green bug aphid</name>
    <dbReference type="NCBI Taxonomy" id="13262"/>
    <lineage>
        <taxon>Eukaryota</taxon>
        <taxon>Metazoa</taxon>
        <taxon>Ecdysozoa</taxon>
        <taxon>Arthropoda</taxon>
        <taxon>Hexapoda</taxon>
        <taxon>Insecta</taxon>
        <taxon>Pterygota</taxon>
        <taxon>Neoptera</taxon>
        <taxon>Paraneoptera</taxon>
        <taxon>Hemiptera</taxon>
        <taxon>Sternorrhyncha</taxon>
        <taxon>Aphidomorpha</taxon>
        <taxon>Aphidoidea</taxon>
        <taxon>Aphididae</taxon>
        <taxon>Aphidini</taxon>
        <taxon>Schizaphis</taxon>
    </lineage>
</organism>
<evidence type="ECO:0000313" key="2">
    <source>
        <dbReference type="EMBL" id="MBY27380.1"/>
    </source>
</evidence>
<dbReference type="SUPFAM" id="SSF50978">
    <property type="entry name" value="WD40 repeat-like"/>
    <property type="match status" value="1"/>
</dbReference>
<dbReference type="EMBL" id="GGMR01014761">
    <property type="protein sequence ID" value="MBY27380.1"/>
    <property type="molecule type" value="Transcribed_RNA"/>
</dbReference>
<keyword evidence="1" id="KW-0175">Coiled coil</keyword>
<dbReference type="PANTHER" id="PTHR32215">
    <property type="entry name" value="CILIA- AND FLAGELLA-ASSOCIATED PROTEIN 57"/>
    <property type="match status" value="1"/>
</dbReference>
<dbReference type="AlphaFoldDB" id="A0A2S2PD66"/>
<dbReference type="InterPro" id="IPR036322">
    <property type="entry name" value="WD40_repeat_dom_sf"/>
</dbReference>
<sequence>MCMTIDDSNLITCSTDGSICIWKIKDAEGKKVILNDQFAYSDDILVNASDLKNKIENIVELKMRVNELERESKYQITQLIKSKEQQIQELNNNHSIVMKILENKNTVKCL</sequence>
<accession>A0A2S2PD66</accession>
<feature type="coiled-coil region" evidence="1">
    <location>
        <begin position="51"/>
        <end position="93"/>
    </location>
</feature>
<proteinExistence type="predicted"/>
<evidence type="ECO:0000256" key="1">
    <source>
        <dbReference type="SAM" id="Coils"/>
    </source>
</evidence>
<name>A0A2S2PD66_SCHGA</name>
<reference evidence="2" key="1">
    <citation type="submission" date="2018-04" db="EMBL/GenBank/DDBJ databases">
        <title>Transcriptome of Schizaphis graminum biotype I.</title>
        <authorList>
            <person name="Scully E.D."/>
            <person name="Geib S.M."/>
            <person name="Palmer N.A."/>
            <person name="Koch K."/>
            <person name="Bradshaw J."/>
            <person name="Heng-Moss T."/>
            <person name="Sarath G."/>
        </authorList>
    </citation>
    <scope>NUCLEOTIDE SEQUENCE</scope>
</reference>
<gene>
    <name evidence="2" type="primary">WDR65_2</name>
    <name evidence="2" type="ORF">g.6405</name>
</gene>
<dbReference type="PANTHER" id="PTHR32215:SF0">
    <property type="entry name" value="CILIA- AND FLAGELLA-ASSOCIATED PROTEIN 57"/>
    <property type="match status" value="1"/>
</dbReference>